<evidence type="ECO:0000313" key="2">
    <source>
        <dbReference type="Proteomes" id="UP000031014"/>
    </source>
</evidence>
<dbReference type="AlphaFoldDB" id="A0A0A8X910"/>
<comment type="caution">
    <text evidence="1">The sequence shown here is derived from an EMBL/GenBank/DDBJ whole genome shotgun (WGS) entry which is preliminary data.</text>
</comment>
<keyword evidence="2" id="KW-1185">Reference proteome</keyword>
<name>A0A0A8X910_MESS1</name>
<dbReference type="Proteomes" id="UP000031014">
    <property type="component" value="Unassembled WGS sequence"/>
</dbReference>
<proteinExistence type="predicted"/>
<accession>A0A0A8X910</accession>
<dbReference type="EMBL" id="BASE01000121">
    <property type="protein sequence ID" value="GAM16388.1"/>
    <property type="molecule type" value="Genomic_DNA"/>
</dbReference>
<protein>
    <submittedName>
        <fullName evidence="1">Uncharacterized protein</fullName>
    </submittedName>
</protein>
<evidence type="ECO:0000313" key="1">
    <source>
        <dbReference type="EMBL" id="GAM16388.1"/>
    </source>
</evidence>
<reference evidence="1 2" key="1">
    <citation type="submission" date="2013-06" db="EMBL/GenBank/DDBJ databases">
        <title>Whole genome shotgun sequence of Bacillus selenatarsenatis SF-1.</title>
        <authorList>
            <person name="Kuroda M."/>
            <person name="Sei K."/>
            <person name="Yamashita M."/>
            <person name="Ike M."/>
        </authorList>
    </citation>
    <scope>NUCLEOTIDE SEQUENCE [LARGE SCALE GENOMIC DNA]</scope>
    <source>
        <strain evidence="1 2">SF-1</strain>
    </source>
</reference>
<organism evidence="1 2">
    <name type="scientific">Mesobacillus selenatarsenatis (strain DSM 18680 / JCM 14380 / FERM P-15431 / SF-1)</name>
    <dbReference type="NCBI Taxonomy" id="1321606"/>
    <lineage>
        <taxon>Bacteria</taxon>
        <taxon>Bacillati</taxon>
        <taxon>Bacillota</taxon>
        <taxon>Bacilli</taxon>
        <taxon>Bacillales</taxon>
        <taxon>Bacillaceae</taxon>
        <taxon>Mesobacillus</taxon>
    </lineage>
</organism>
<sequence length="42" mass="5102">MKSNLLLLQENFFEKIGRIYEHFHFESLFTVEKSIKIGFFGY</sequence>
<gene>
    <name evidence="1" type="ORF">SAMD00020551_4578</name>
</gene>